<dbReference type="SUPFAM" id="SSF47616">
    <property type="entry name" value="GST C-terminal domain-like"/>
    <property type="match status" value="1"/>
</dbReference>
<dbReference type="FunFam" id="3.40.30.10:FF:000035">
    <property type="entry name" value="hematopoietic prostaglandin D synthase"/>
    <property type="match status" value="1"/>
</dbReference>
<feature type="domain" description="GST C-terminal" evidence="4">
    <location>
        <begin position="124"/>
        <end position="250"/>
    </location>
</feature>
<reference evidence="7" key="1">
    <citation type="submission" date="2016-06" db="UniProtKB">
        <authorList>
            <consortium name="WormBaseParasite"/>
        </authorList>
    </citation>
    <scope>IDENTIFICATION</scope>
</reference>
<dbReference type="CDD" id="cd03039">
    <property type="entry name" value="GST_N_Sigma_like"/>
    <property type="match status" value="1"/>
</dbReference>
<evidence type="ECO:0000313" key="5">
    <source>
        <dbReference type="EMBL" id="VDP07828.1"/>
    </source>
</evidence>
<dbReference type="Pfam" id="PF14497">
    <property type="entry name" value="GST_C_3"/>
    <property type="match status" value="1"/>
</dbReference>
<evidence type="ECO:0000256" key="2">
    <source>
        <dbReference type="ARBA" id="ARBA00047960"/>
    </source>
</evidence>
<gene>
    <name evidence="5" type="ORF">SBAD_LOCUS5630</name>
</gene>
<feature type="domain" description="GST N-terminal" evidence="3">
    <location>
        <begin position="45"/>
        <end position="122"/>
    </location>
</feature>
<dbReference type="InterPro" id="IPR036249">
    <property type="entry name" value="Thioredoxin-like_sf"/>
</dbReference>
<dbReference type="OrthoDB" id="414243at2759"/>
<evidence type="ECO:0000259" key="3">
    <source>
        <dbReference type="PROSITE" id="PS50404"/>
    </source>
</evidence>
<dbReference type="CDD" id="cd03192">
    <property type="entry name" value="GST_C_Sigma_like"/>
    <property type="match status" value="1"/>
</dbReference>
<comment type="catalytic activity">
    <reaction evidence="2">
        <text>RX + glutathione = an S-substituted glutathione + a halide anion + H(+)</text>
        <dbReference type="Rhea" id="RHEA:16437"/>
        <dbReference type="ChEBI" id="CHEBI:15378"/>
        <dbReference type="ChEBI" id="CHEBI:16042"/>
        <dbReference type="ChEBI" id="CHEBI:17792"/>
        <dbReference type="ChEBI" id="CHEBI:57925"/>
        <dbReference type="ChEBI" id="CHEBI:90779"/>
        <dbReference type="EC" id="2.5.1.18"/>
    </reaction>
</comment>
<keyword evidence="6" id="KW-1185">Reference proteome</keyword>
<name>A0A183IPT3_9BILA</name>
<dbReference type="WBParaSite" id="SBAD_0000585301-mRNA-1">
    <property type="protein sequence ID" value="SBAD_0000585301-mRNA-1"/>
    <property type="gene ID" value="SBAD_0000585301"/>
</dbReference>
<dbReference type="InterPro" id="IPR004045">
    <property type="entry name" value="Glutathione_S-Trfase_N"/>
</dbReference>
<dbReference type="PANTHER" id="PTHR11571:SF150">
    <property type="entry name" value="GLUTATHIONE S-TRANSFERASE"/>
    <property type="match status" value="1"/>
</dbReference>
<dbReference type="InterPro" id="IPR040079">
    <property type="entry name" value="Glutathione_S-Trfase"/>
</dbReference>
<dbReference type="EC" id="2.5.1.18" evidence="1"/>
<organism evidence="7">
    <name type="scientific">Soboliphyme baturini</name>
    <dbReference type="NCBI Taxonomy" id="241478"/>
    <lineage>
        <taxon>Eukaryota</taxon>
        <taxon>Metazoa</taxon>
        <taxon>Ecdysozoa</taxon>
        <taxon>Nematoda</taxon>
        <taxon>Enoplea</taxon>
        <taxon>Dorylaimia</taxon>
        <taxon>Dioctophymatida</taxon>
        <taxon>Dioctophymatoidea</taxon>
        <taxon>Soboliphymatidae</taxon>
        <taxon>Soboliphyme</taxon>
    </lineage>
</organism>
<dbReference type="SFLD" id="SFLDG00363">
    <property type="entry name" value="AMPS_(cytGST):_Alpha-__Mu-__Pi"/>
    <property type="match status" value="1"/>
</dbReference>
<evidence type="ECO:0000259" key="4">
    <source>
        <dbReference type="PROSITE" id="PS50405"/>
    </source>
</evidence>
<dbReference type="PANTHER" id="PTHR11571">
    <property type="entry name" value="GLUTATHIONE S-TRANSFERASE"/>
    <property type="match status" value="1"/>
</dbReference>
<dbReference type="Proteomes" id="UP000270296">
    <property type="component" value="Unassembled WGS sequence"/>
</dbReference>
<dbReference type="InterPro" id="IPR010987">
    <property type="entry name" value="Glutathione-S-Trfase_C-like"/>
</dbReference>
<evidence type="ECO:0000313" key="6">
    <source>
        <dbReference type="Proteomes" id="UP000270296"/>
    </source>
</evidence>
<protein>
    <recommendedName>
        <fullName evidence="1">glutathione transferase</fullName>
        <ecNumber evidence="1">2.5.1.18</ecNumber>
    </recommendedName>
</protein>
<evidence type="ECO:0000313" key="7">
    <source>
        <dbReference type="WBParaSite" id="SBAD_0000585301-mRNA-1"/>
    </source>
</evidence>
<dbReference type="Gene3D" id="1.20.1050.10">
    <property type="match status" value="1"/>
</dbReference>
<dbReference type="InterPro" id="IPR050213">
    <property type="entry name" value="GST_superfamily"/>
</dbReference>
<dbReference type="AlphaFoldDB" id="A0A183IPT3"/>
<dbReference type="Pfam" id="PF02798">
    <property type="entry name" value="GST_N"/>
    <property type="match status" value="1"/>
</dbReference>
<dbReference type="SUPFAM" id="SSF52833">
    <property type="entry name" value="Thioredoxin-like"/>
    <property type="match status" value="1"/>
</dbReference>
<dbReference type="SFLD" id="SFLDS00019">
    <property type="entry name" value="Glutathione_Transferase_(cytos"/>
    <property type="match status" value="1"/>
</dbReference>
<dbReference type="EMBL" id="UZAM01009131">
    <property type="protein sequence ID" value="VDP07828.1"/>
    <property type="molecule type" value="Genomic_DNA"/>
</dbReference>
<dbReference type="PROSITE" id="PS50404">
    <property type="entry name" value="GST_NTER"/>
    <property type="match status" value="1"/>
</dbReference>
<accession>A0A183IPT3</accession>
<dbReference type="InterPro" id="IPR004046">
    <property type="entry name" value="GST_C"/>
</dbReference>
<dbReference type="GO" id="GO:0006749">
    <property type="term" value="P:glutathione metabolic process"/>
    <property type="evidence" value="ECO:0007669"/>
    <property type="project" value="TreeGrafter"/>
</dbReference>
<dbReference type="SFLD" id="SFLDG01205">
    <property type="entry name" value="AMPS.1"/>
    <property type="match status" value="1"/>
</dbReference>
<proteinExistence type="predicted"/>
<evidence type="ECO:0000256" key="1">
    <source>
        <dbReference type="ARBA" id="ARBA00012452"/>
    </source>
</evidence>
<dbReference type="Gene3D" id="3.40.30.10">
    <property type="entry name" value="Glutaredoxin"/>
    <property type="match status" value="1"/>
</dbReference>
<dbReference type="PROSITE" id="PS50405">
    <property type="entry name" value="GST_CTER"/>
    <property type="match status" value="1"/>
</dbReference>
<sequence length="250" mass="28824">MDDNGQLMCYVLSEPWAATVETAFSRSKPSFRPISCSQPSFFTMTTYKLYYFDGRGRAELCRILLAYGNIEYEDVRVSSEEWTKLKPTMPMGQLPVLERDGDMLCKSPVIARFLADTISLNGTTPWEKAKASMLVQGTYDLMDDLLPVMKSMVVVDNKSYEEAWKEFYKNSLKPFLKQYRKFLAHSKSGWLIGRSLTYADIAVAETLSLVTECYNTAALYMFQDLEFFMKRVFDFPVIKQYIANRPKALF</sequence>
<dbReference type="InterPro" id="IPR036282">
    <property type="entry name" value="Glutathione-S-Trfase_C_sf"/>
</dbReference>
<dbReference type="GO" id="GO:0004364">
    <property type="term" value="F:glutathione transferase activity"/>
    <property type="evidence" value="ECO:0007669"/>
    <property type="project" value="UniProtKB-EC"/>
</dbReference>
<dbReference type="GO" id="GO:0004602">
    <property type="term" value="F:glutathione peroxidase activity"/>
    <property type="evidence" value="ECO:0007669"/>
    <property type="project" value="UniProtKB-ARBA"/>
</dbReference>
<reference evidence="5 6" key="2">
    <citation type="submission" date="2018-11" db="EMBL/GenBank/DDBJ databases">
        <authorList>
            <consortium name="Pathogen Informatics"/>
        </authorList>
    </citation>
    <scope>NUCLEOTIDE SEQUENCE [LARGE SCALE GENOMIC DNA]</scope>
</reference>